<comment type="caution">
    <text evidence="1">The sequence shown here is derived from an EMBL/GenBank/DDBJ whole genome shotgun (WGS) entry which is preliminary data.</text>
</comment>
<name>A0A1F6XHR0_9BACT</name>
<dbReference type="InterPro" id="IPR027417">
    <property type="entry name" value="P-loop_NTPase"/>
</dbReference>
<dbReference type="STRING" id="1801773.A3A03_00510"/>
<dbReference type="Proteomes" id="UP000176629">
    <property type="component" value="Unassembled WGS sequence"/>
</dbReference>
<reference evidence="1 2" key="1">
    <citation type="journal article" date="2016" name="Nat. Commun.">
        <title>Thousands of microbial genomes shed light on interconnected biogeochemical processes in an aquifer system.</title>
        <authorList>
            <person name="Anantharaman K."/>
            <person name="Brown C.T."/>
            <person name="Hug L.A."/>
            <person name="Sharon I."/>
            <person name="Castelle C.J."/>
            <person name="Probst A.J."/>
            <person name="Thomas B.C."/>
            <person name="Singh A."/>
            <person name="Wilkins M.J."/>
            <person name="Karaoz U."/>
            <person name="Brodie E.L."/>
            <person name="Williams K.H."/>
            <person name="Hubbard S.S."/>
            <person name="Banfield J.F."/>
        </authorList>
    </citation>
    <scope>NUCLEOTIDE SEQUENCE [LARGE SCALE GENOMIC DNA]</scope>
</reference>
<gene>
    <name evidence="1" type="ORF">A3A03_00510</name>
</gene>
<protein>
    <recommendedName>
        <fullName evidence="3">(d)CMP kinase</fullName>
    </recommendedName>
</protein>
<sequence length="192" mass="22018">MKKQIITIAGANGGGKSSTSKKVAKILGFEHFSSGDFMRAIAKENNITLEELGKIAEKEDWVDKKIDDYVKQVGSQEKAIIDSRLAFHFIPESFKVYLDLDPKIAAQRILNDMKNNPARHLENEGQVESIEKMVEKSAKRLASERKRYFDLYGIKDHKNKENFDLIVDTDKNNLEQVVDIVVKEYKKWAKEN</sequence>
<accession>A0A1F6XHR0</accession>
<dbReference type="Gene3D" id="3.40.50.300">
    <property type="entry name" value="P-loop containing nucleotide triphosphate hydrolases"/>
    <property type="match status" value="1"/>
</dbReference>
<evidence type="ECO:0008006" key="3">
    <source>
        <dbReference type="Google" id="ProtNLM"/>
    </source>
</evidence>
<dbReference type="EMBL" id="MFUX01000040">
    <property type="protein sequence ID" value="OGI93653.1"/>
    <property type="molecule type" value="Genomic_DNA"/>
</dbReference>
<dbReference type="SUPFAM" id="SSF52540">
    <property type="entry name" value="P-loop containing nucleoside triphosphate hydrolases"/>
    <property type="match status" value="1"/>
</dbReference>
<organism evidence="1 2">
    <name type="scientific">Candidatus Nomurabacteria bacterium RIFCSPLOWO2_01_FULL_40_18</name>
    <dbReference type="NCBI Taxonomy" id="1801773"/>
    <lineage>
        <taxon>Bacteria</taxon>
        <taxon>Candidatus Nomuraibacteriota</taxon>
    </lineage>
</organism>
<dbReference type="AlphaFoldDB" id="A0A1F6XHR0"/>
<proteinExistence type="predicted"/>
<dbReference type="Pfam" id="PF13238">
    <property type="entry name" value="AAA_18"/>
    <property type="match status" value="1"/>
</dbReference>
<evidence type="ECO:0000313" key="2">
    <source>
        <dbReference type="Proteomes" id="UP000176629"/>
    </source>
</evidence>
<evidence type="ECO:0000313" key="1">
    <source>
        <dbReference type="EMBL" id="OGI93653.1"/>
    </source>
</evidence>